<evidence type="ECO:0008006" key="3">
    <source>
        <dbReference type="Google" id="ProtNLM"/>
    </source>
</evidence>
<evidence type="ECO:0000313" key="2">
    <source>
        <dbReference type="Proteomes" id="UP000801492"/>
    </source>
</evidence>
<name>A0A8K0D0M6_IGNLU</name>
<protein>
    <recommendedName>
        <fullName evidence="3">Peptidase aspartic putative domain-containing protein</fullName>
    </recommendedName>
</protein>
<dbReference type="PANTHER" id="PTHR47331">
    <property type="entry name" value="PHD-TYPE DOMAIN-CONTAINING PROTEIN"/>
    <property type="match status" value="1"/>
</dbReference>
<comment type="caution">
    <text evidence="1">The sequence shown here is derived from an EMBL/GenBank/DDBJ whole genome shotgun (WGS) entry which is preliminary data.</text>
</comment>
<keyword evidence="2" id="KW-1185">Reference proteome</keyword>
<sequence>MNSFGIRTLANTFLKQILNFKALHMEFETGLRLFLEKFATSVAAFENLDINNKTKFIFVYLALSKLDASPNRMFELSRDKKGDLPTYKEIVEFMKSQAFNRVTCLTKPNFAIATGNSSLVKSRQTNSFVVNKIDTTKCVVCSQTSHQVAYRCPKFKSLALTDRYKIAKEKKLCLNCFSTQHQINACKSKEHCLVCRIKHHTLLYFNKVADSSNNNSSNIDYLQITPASVEKPQIKLDISLIACSSTSTHRRNQTILLSTAVANCLDRFDSIHKIRVLLDSGLQSNFITVSCCQKLQLPATKIHTSALGVCNVSRPVRGQTNITSYSRFNPSDSYNVNCLVLDRITNGLPSLPVDTNFTKHLENVDLADKTFSAPSPIDGIVGAYMYSRLLGSARIVGTFPSPFALQTTLRFVVMNSVPALPFSQINETQALYAIEPIETFISRFWELQEVPSAPALSTDDVQYEQIYASNLSHDATGRYTVSLPFRDSPTLLGDSFTTAYSRFRTLENRFRFSPEFRNLYCDVVREQIENGFMSPASQDDMLCPHYFIPHHGVSKPQSTSTPLRKVFDCSARSSREKLLNDILHAGPQLQTDIVTILINFRLFPIAVTADLKKILSPDDPLTPYRLNRVLFGNKSLPYLSILASDKSKSYSLASQAVSDNFYMYALISFIKNLPQVKKLYHELVGPEWLISDNRSWLIRPFTPDNSSRLEETTYSLPVVITNKTENPLYSLILRFSSWPKLLNTHNTKGVFSSKKELCPSSPKNLCPFIADNLISGEGQLRNGNLTYDQQHPILLPKRDHLVNLVIDYTHRNNLHTGPDFSFHFETKALDISRS</sequence>
<reference evidence="1" key="1">
    <citation type="submission" date="2019-08" db="EMBL/GenBank/DDBJ databases">
        <title>The genome of the North American firefly Photinus pyralis.</title>
        <authorList>
            <consortium name="Photinus pyralis genome working group"/>
            <person name="Fallon T.R."/>
            <person name="Sander Lower S.E."/>
            <person name="Weng J.-K."/>
        </authorList>
    </citation>
    <scope>NUCLEOTIDE SEQUENCE</scope>
    <source>
        <strain evidence="1">TRF0915ILg1</strain>
        <tissue evidence="1">Whole body</tissue>
    </source>
</reference>
<dbReference type="OrthoDB" id="6754013at2759"/>
<proteinExistence type="predicted"/>
<dbReference type="AlphaFoldDB" id="A0A8K0D0M6"/>
<evidence type="ECO:0000313" key="1">
    <source>
        <dbReference type="EMBL" id="KAF2895849.1"/>
    </source>
</evidence>
<gene>
    <name evidence="1" type="ORF">ILUMI_10324</name>
</gene>
<dbReference type="EMBL" id="VTPC01005608">
    <property type="protein sequence ID" value="KAF2895849.1"/>
    <property type="molecule type" value="Genomic_DNA"/>
</dbReference>
<accession>A0A8K0D0M6</accession>
<dbReference type="PANTHER" id="PTHR47331:SF5">
    <property type="entry name" value="RIBONUCLEASE H"/>
    <property type="match status" value="1"/>
</dbReference>
<organism evidence="1 2">
    <name type="scientific">Ignelater luminosus</name>
    <name type="common">Cucubano</name>
    <name type="synonym">Pyrophorus luminosus</name>
    <dbReference type="NCBI Taxonomy" id="2038154"/>
    <lineage>
        <taxon>Eukaryota</taxon>
        <taxon>Metazoa</taxon>
        <taxon>Ecdysozoa</taxon>
        <taxon>Arthropoda</taxon>
        <taxon>Hexapoda</taxon>
        <taxon>Insecta</taxon>
        <taxon>Pterygota</taxon>
        <taxon>Neoptera</taxon>
        <taxon>Endopterygota</taxon>
        <taxon>Coleoptera</taxon>
        <taxon>Polyphaga</taxon>
        <taxon>Elateriformia</taxon>
        <taxon>Elateroidea</taxon>
        <taxon>Elateridae</taxon>
        <taxon>Agrypninae</taxon>
        <taxon>Pyrophorini</taxon>
        <taxon>Ignelater</taxon>
    </lineage>
</organism>
<dbReference type="Proteomes" id="UP000801492">
    <property type="component" value="Unassembled WGS sequence"/>
</dbReference>